<accession>A0ABU7Z280</accession>
<feature type="compositionally biased region" description="Basic and acidic residues" evidence="1">
    <location>
        <begin position="85"/>
        <end position="102"/>
    </location>
</feature>
<feature type="non-terminal residue" evidence="2">
    <location>
        <position position="102"/>
    </location>
</feature>
<dbReference type="EMBL" id="JBAGLP010000068">
    <property type="protein sequence ID" value="MEG3613544.1"/>
    <property type="molecule type" value="Genomic_DNA"/>
</dbReference>
<organism evidence="2 3">
    <name type="scientific">Isoptericola haloaureus</name>
    <dbReference type="NCBI Taxonomy" id="1542902"/>
    <lineage>
        <taxon>Bacteria</taxon>
        <taxon>Bacillati</taxon>
        <taxon>Actinomycetota</taxon>
        <taxon>Actinomycetes</taxon>
        <taxon>Micrococcales</taxon>
        <taxon>Promicromonosporaceae</taxon>
        <taxon>Isoptericola</taxon>
    </lineage>
</organism>
<reference evidence="2" key="2">
    <citation type="submission" date="2024-02" db="EMBL/GenBank/DDBJ databases">
        <authorList>
            <person name="Prathaban M."/>
            <person name="Mythili R."/>
            <person name="Sharmila Devi N."/>
            <person name="Sobanaa M."/>
            <person name="Prathiviraj R."/>
            <person name="Selvin J."/>
        </authorList>
    </citation>
    <scope>NUCLEOTIDE SEQUENCE</scope>
    <source>
        <strain evidence="2">MP1014</strain>
    </source>
</reference>
<evidence type="ECO:0000256" key="1">
    <source>
        <dbReference type="SAM" id="MobiDB-lite"/>
    </source>
</evidence>
<feature type="compositionally biased region" description="Acidic residues" evidence="1">
    <location>
        <begin position="1"/>
        <end position="20"/>
    </location>
</feature>
<dbReference type="RefSeq" id="WP_332900459.1">
    <property type="nucleotide sequence ID" value="NZ_JBAGLP010000068.1"/>
</dbReference>
<reference evidence="2" key="1">
    <citation type="journal article" date="2024" name="Antonie Van Leeuwenhoek">
        <title>Isoptericola haloaureus sp. nov., a dimorphic actinobacterium isolated from mangrove sediments of southeast India, implicating biosaline agricultural significance through nitrogen fixation and salt tolerance genes.</title>
        <authorList>
            <person name="Prathaban M."/>
            <person name="Prathiviraj R."/>
            <person name="Ravichandran M."/>
            <person name="Natarajan S.D."/>
            <person name="Sobanaa M."/>
            <person name="Hari Krishna Kumar S."/>
            <person name="Chandrasekar V."/>
            <person name="Selvin J."/>
        </authorList>
    </citation>
    <scope>NUCLEOTIDE SEQUENCE</scope>
    <source>
        <strain evidence="2">MP1014</strain>
    </source>
</reference>
<feature type="region of interest" description="Disordered" evidence="1">
    <location>
        <begin position="74"/>
        <end position="102"/>
    </location>
</feature>
<proteinExistence type="predicted"/>
<dbReference type="Proteomes" id="UP001310387">
    <property type="component" value="Unassembled WGS sequence"/>
</dbReference>
<evidence type="ECO:0000313" key="2">
    <source>
        <dbReference type="EMBL" id="MEG3613544.1"/>
    </source>
</evidence>
<feature type="non-terminal residue" evidence="2">
    <location>
        <position position="1"/>
    </location>
</feature>
<feature type="region of interest" description="Disordered" evidence="1">
    <location>
        <begin position="1"/>
        <end position="30"/>
    </location>
</feature>
<keyword evidence="3" id="KW-1185">Reference proteome</keyword>
<gene>
    <name evidence="2" type="ORF">V5O49_00215</name>
</gene>
<comment type="caution">
    <text evidence="2">The sequence shown here is derived from an EMBL/GenBank/DDBJ whole genome shotgun (WGS) entry which is preliminary data.</text>
</comment>
<sequence length="102" mass="9518">VVEDVAGEDGIVDDVIEDGDAASAADGPAGAVTGTGEDVAVALGGPAVDTDGAAGADGLSGAVDAVLGEDGLVDGVLGADEPDEGATRKSVGEGDNVRDSPA</sequence>
<feature type="compositionally biased region" description="Low complexity" evidence="1">
    <location>
        <begin position="21"/>
        <end position="30"/>
    </location>
</feature>
<name>A0ABU7Z280_9MICO</name>
<evidence type="ECO:0000313" key="3">
    <source>
        <dbReference type="Proteomes" id="UP001310387"/>
    </source>
</evidence>
<protein>
    <submittedName>
        <fullName evidence="2">Uncharacterized protein</fullName>
    </submittedName>
</protein>